<dbReference type="EMBL" id="LCAW01000006">
    <property type="protein sequence ID" value="KKR99416.1"/>
    <property type="molecule type" value="Genomic_DNA"/>
</dbReference>
<dbReference type="PANTHER" id="PTHR43415:SF3">
    <property type="entry name" value="GNAT-FAMILY ACETYLTRANSFERASE"/>
    <property type="match status" value="1"/>
</dbReference>
<dbReference type="PROSITE" id="PS51186">
    <property type="entry name" value="GNAT"/>
    <property type="match status" value="1"/>
</dbReference>
<dbReference type="CDD" id="cd04301">
    <property type="entry name" value="NAT_SF"/>
    <property type="match status" value="1"/>
</dbReference>
<gene>
    <name evidence="2" type="ORF">UU50_C0006G0019</name>
</gene>
<dbReference type="InterPro" id="IPR016181">
    <property type="entry name" value="Acyl_CoA_acyltransferase"/>
</dbReference>
<proteinExistence type="predicted"/>
<evidence type="ECO:0000313" key="3">
    <source>
        <dbReference type="Proteomes" id="UP000033930"/>
    </source>
</evidence>
<dbReference type="Pfam" id="PF13302">
    <property type="entry name" value="Acetyltransf_3"/>
    <property type="match status" value="1"/>
</dbReference>
<dbReference type="InterPro" id="IPR000182">
    <property type="entry name" value="GNAT_dom"/>
</dbReference>
<reference evidence="2 3" key="1">
    <citation type="journal article" date="2015" name="Nature">
        <title>rRNA introns, odd ribosomes, and small enigmatic genomes across a large radiation of phyla.</title>
        <authorList>
            <person name="Brown C.T."/>
            <person name="Hug L.A."/>
            <person name="Thomas B.C."/>
            <person name="Sharon I."/>
            <person name="Castelle C.J."/>
            <person name="Singh A."/>
            <person name="Wilkins M.J."/>
            <person name="Williams K.H."/>
            <person name="Banfield J.F."/>
        </authorList>
    </citation>
    <scope>NUCLEOTIDE SEQUENCE [LARGE SCALE GENOMIC DNA]</scope>
</reference>
<evidence type="ECO:0000259" key="1">
    <source>
        <dbReference type="PROSITE" id="PS51186"/>
    </source>
</evidence>
<dbReference type="SUPFAM" id="SSF55729">
    <property type="entry name" value="Acyl-CoA N-acyltransferases (Nat)"/>
    <property type="match status" value="1"/>
</dbReference>
<dbReference type="PANTHER" id="PTHR43415">
    <property type="entry name" value="SPERMIDINE N(1)-ACETYLTRANSFERASE"/>
    <property type="match status" value="1"/>
</dbReference>
<name>A0A0G0VII2_9BACT</name>
<sequence length="167" mass="19229">MIKIRKHLRRDIPCRVKWLSNPGVNKFIGDELGQKTTLMKEVAWFDNYQKSKNKKFFTICDNSKPIGFMGFSNISKVNKNADLFIAIGEDDYRGKGNGKIAMEWLIAYGFDELNLHKINLGVVKDNVGAVKLYRSLGFVTEGKMKDEIFHNGKYYDFLSMALFSKKK</sequence>
<accession>A0A0G0VII2</accession>
<dbReference type="GO" id="GO:0016747">
    <property type="term" value="F:acyltransferase activity, transferring groups other than amino-acyl groups"/>
    <property type="evidence" value="ECO:0007669"/>
    <property type="project" value="InterPro"/>
</dbReference>
<comment type="caution">
    <text evidence="2">The sequence shown here is derived from an EMBL/GenBank/DDBJ whole genome shotgun (WGS) entry which is preliminary data.</text>
</comment>
<dbReference type="Gene3D" id="3.40.630.30">
    <property type="match status" value="1"/>
</dbReference>
<feature type="domain" description="N-acetyltransferase" evidence="1">
    <location>
        <begin position="2"/>
        <end position="161"/>
    </location>
</feature>
<organism evidence="2 3">
    <name type="scientific">Candidatus Uhrbacteria bacterium GW2011_GWC1_41_20</name>
    <dbReference type="NCBI Taxonomy" id="1618983"/>
    <lineage>
        <taxon>Bacteria</taxon>
        <taxon>Candidatus Uhriibacteriota</taxon>
    </lineage>
</organism>
<dbReference type="AlphaFoldDB" id="A0A0G0VII2"/>
<dbReference type="Proteomes" id="UP000033930">
    <property type="component" value="Unassembled WGS sequence"/>
</dbReference>
<evidence type="ECO:0000313" key="2">
    <source>
        <dbReference type="EMBL" id="KKR99416.1"/>
    </source>
</evidence>
<protein>
    <recommendedName>
        <fullName evidence="1">N-acetyltransferase domain-containing protein</fullName>
    </recommendedName>
</protein>